<evidence type="ECO:0000259" key="2">
    <source>
        <dbReference type="SMART" id="SM00458"/>
    </source>
</evidence>
<feature type="signal peptide" evidence="1">
    <location>
        <begin position="1"/>
        <end position="24"/>
    </location>
</feature>
<protein>
    <recommendedName>
        <fullName evidence="2">Ricin B lectin domain-containing protein</fullName>
    </recommendedName>
</protein>
<feature type="chain" id="PRO_5046656714" description="Ricin B lectin domain-containing protein" evidence="1">
    <location>
        <begin position="25"/>
        <end position="590"/>
    </location>
</feature>
<keyword evidence="1" id="KW-0732">Signal</keyword>
<feature type="domain" description="Ricin B lectin" evidence="2">
    <location>
        <begin position="447"/>
        <end position="575"/>
    </location>
</feature>
<dbReference type="EMBL" id="BSPW01000005">
    <property type="protein sequence ID" value="GLT16466.1"/>
    <property type="molecule type" value="Genomic_DNA"/>
</dbReference>
<accession>A0ABQ6EUQ5</accession>
<keyword evidence="4" id="KW-1185">Reference proteome</keyword>
<name>A0ABQ6EUQ5_9VIBR</name>
<evidence type="ECO:0000256" key="1">
    <source>
        <dbReference type="SAM" id="SignalP"/>
    </source>
</evidence>
<gene>
    <name evidence="3" type="ORF">GCM10007938_02420</name>
</gene>
<proteinExistence type="predicted"/>
<comment type="caution">
    <text evidence="3">The sequence shown here is derived from an EMBL/GenBank/DDBJ whole genome shotgun (WGS) entry which is preliminary data.</text>
</comment>
<dbReference type="SUPFAM" id="SSF50370">
    <property type="entry name" value="Ricin B-like lectins"/>
    <property type="match status" value="1"/>
</dbReference>
<dbReference type="PROSITE" id="PS50231">
    <property type="entry name" value="RICIN_B_LECTIN"/>
    <property type="match status" value="1"/>
</dbReference>
<dbReference type="Proteomes" id="UP001157138">
    <property type="component" value="Unassembled WGS sequence"/>
</dbReference>
<dbReference type="RefSeq" id="WP_284190391.1">
    <property type="nucleotide sequence ID" value="NZ_BSPW01000005.1"/>
</dbReference>
<organism evidence="3 4">
    <name type="scientific">Vibrio zhanjiangensis</name>
    <dbReference type="NCBI Taxonomy" id="1046128"/>
    <lineage>
        <taxon>Bacteria</taxon>
        <taxon>Pseudomonadati</taxon>
        <taxon>Pseudomonadota</taxon>
        <taxon>Gammaproteobacteria</taxon>
        <taxon>Vibrionales</taxon>
        <taxon>Vibrionaceae</taxon>
        <taxon>Vibrio</taxon>
    </lineage>
</organism>
<evidence type="ECO:0000313" key="3">
    <source>
        <dbReference type="EMBL" id="GLT16466.1"/>
    </source>
</evidence>
<dbReference type="Gene3D" id="2.70.240.20">
    <property type="entry name" value="Leukocidin/Hemolysin toxin, cytolysin domain"/>
    <property type="match status" value="1"/>
</dbReference>
<sequence length="590" mass="67869">MTKNYLNRLIGLFSVLLFTNQANADLNHTLLDIDRCTLFGYEKQYPDKCNYYFLDLASISIHERQAFTSTILGIGFSSPYTLITSPKDIKARQIYIMEEKELDYISSIIYAIPQKTSKIQRSTANVSNSQVIEFAFHRRFPIGRQEKGNTNLKFKVRYYRKSPYFYKFGDKDKFVEITLDEGAGVNMGDEEDIYASWKYNIHTSYVYREYIDSTSIDIKVNESDRLDNGDIYLNDLEPRMQDQTDTRIEKETTSSIKLGLGLAPKLPIQDIEYQLTNKYSINSSKQFGLKTHAYRDGYQLNYLNNTYGSHLEPEEGFCSLGTADGWCWDWANSKDFPWDFSKLRDRNPLSLQGLRPDFVAKIAAKPQVSGFSTISIRSQVNTLALFGQNRMFLGRRYIISNKLFSSGPNPNWREDRNYEKRAYTDEFSILVDWDSPWFLGSDAVTIKSVYLSQNDAMCLTAESNYQLSFKKCVEGSKSQAFVYDQEKRYRSVANLDLCLDTAGDQLRLSDQCSDDYAPNTQVWYWEEPNRFTNDVLLTINSDQSINLIDASSGLPKVIKVNYDDPKPNGTQFTSRFADFGTATCLCSSNE</sequence>
<evidence type="ECO:0000313" key="4">
    <source>
        <dbReference type="Proteomes" id="UP001157138"/>
    </source>
</evidence>
<reference evidence="4" key="1">
    <citation type="journal article" date="2019" name="Int. J. Syst. Evol. Microbiol.">
        <title>The Global Catalogue of Microorganisms (GCM) 10K type strain sequencing project: providing services to taxonomists for standard genome sequencing and annotation.</title>
        <authorList>
            <consortium name="The Broad Institute Genomics Platform"/>
            <consortium name="The Broad Institute Genome Sequencing Center for Infectious Disease"/>
            <person name="Wu L."/>
            <person name="Ma J."/>
        </authorList>
    </citation>
    <scope>NUCLEOTIDE SEQUENCE [LARGE SCALE GENOMIC DNA]</scope>
    <source>
        <strain evidence="4">NBRC 108723</strain>
    </source>
</reference>
<dbReference type="CDD" id="cd23423">
    <property type="entry name" value="beta-trefoil_Ricin_hemolysin"/>
    <property type="match status" value="1"/>
</dbReference>
<dbReference type="InterPro" id="IPR035992">
    <property type="entry name" value="Ricin_B-like_lectins"/>
</dbReference>
<dbReference type="SMART" id="SM00458">
    <property type="entry name" value="RICIN"/>
    <property type="match status" value="1"/>
</dbReference>
<dbReference type="InterPro" id="IPR000772">
    <property type="entry name" value="Ricin_B_lectin"/>
</dbReference>